<dbReference type="InterPro" id="IPR023137">
    <property type="entry name" value="BrxA_sf"/>
</dbReference>
<sequence>MPSQKPFEVKRGGTLTREKFLLDEIRIVAALRESGVSDADIIRKASEDNIFQYPTTRESAGMACACLHRLDALACPELAGLLAEGRGSFDQAAQINLYAIACAYRLMREFLVEEVALRYRTLDFELTAADVNAFFTRVRARDEGVASWSEATFIKLRGVLRGSLVKAGLMRSVASSELLPFAIDPALERAMVAKGDFDLLPAFDCMRFDACDSSVNAGSEGGVAK</sequence>
<reference evidence="1" key="1">
    <citation type="submission" date="2021-02" db="EMBL/GenBank/DDBJ databases">
        <title>Infant gut strain persistence is associated with maternal origin, phylogeny, and functional potential including surface adhesion and iron acquisition.</title>
        <authorList>
            <person name="Lou Y.C."/>
        </authorList>
    </citation>
    <scope>NUCLEOTIDE SEQUENCE</scope>
    <source>
        <strain evidence="1">L2_039_000G1_dasL2_039_000G1_concoct_11</strain>
    </source>
</reference>
<proteinExistence type="predicted"/>
<comment type="caution">
    <text evidence="1">The sequence shown here is derived from an EMBL/GenBank/DDBJ whole genome shotgun (WGS) entry which is preliminary data.</text>
</comment>
<evidence type="ECO:0000313" key="1">
    <source>
        <dbReference type="EMBL" id="MBS6941733.1"/>
    </source>
</evidence>
<dbReference type="AlphaFoldDB" id="A0A943YZ67"/>
<accession>A0A943YZ67</accession>
<dbReference type="Pfam" id="PF08849">
    <property type="entry name" value="BrxA"/>
    <property type="match status" value="1"/>
</dbReference>
<dbReference type="EMBL" id="JAGZSV010000285">
    <property type="protein sequence ID" value="MBS6941733.1"/>
    <property type="molecule type" value="Genomic_DNA"/>
</dbReference>
<dbReference type="InterPro" id="IPR014948">
    <property type="entry name" value="BrxA"/>
</dbReference>
<organism evidence="1 2">
    <name type="scientific">Slackia piriformis</name>
    <dbReference type="NCBI Taxonomy" id="626934"/>
    <lineage>
        <taxon>Bacteria</taxon>
        <taxon>Bacillati</taxon>
        <taxon>Actinomycetota</taxon>
        <taxon>Coriobacteriia</taxon>
        <taxon>Eggerthellales</taxon>
        <taxon>Eggerthellaceae</taxon>
        <taxon>Slackia</taxon>
    </lineage>
</organism>
<evidence type="ECO:0000313" key="2">
    <source>
        <dbReference type="Proteomes" id="UP000727506"/>
    </source>
</evidence>
<protein>
    <submittedName>
        <fullName evidence="1">DUF1819 family protein</fullName>
    </submittedName>
</protein>
<dbReference type="Gene3D" id="1.10.3540.10">
    <property type="entry name" value="uncharacterized protein from magnetospirillum magneticum domain"/>
    <property type="match status" value="1"/>
</dbReference>
<name>A0A943YZ67_9ACTN</name>
<dbReference type="Proteomes" id="UP000727506">
    <property type="component" value="Unassembled WGS sequence"/>
</dbReference>
<gene>
    <name evidence="1" type="ORF">KH142_09790</name>
</gene>